<organism evidence="2 3">
    <name type="scientific">Ambispora leptoticha</name>
    <dbReference type="NCBI Taxonomy" id="144679"/>
    <lineage>
        <taxon>Eukaryota</taxon>
        <taxon>Fungi</taxon>
        <taxon>Fungi incertae sedis</taxon>
        <taxon>Mucoromycota</taxon>
        <taxon>Glomeromycotina</taxon>
        <taxon>Glomeromycetes</taxon>
        <taxon>Archaeosporales</taxon>
        <taxon>Ambisporaceae</taxon>
        <taxon>Ambispora</taxon>
    </lineage>
</organism>
<dbReference type="PANTHER" id="PTHR43591:SF50">
    <property type="entry name" value="METHYLTRANSFERASE DOMAIN-CONTAINING PROTEIN-RELATED"/>
    <property type="match status" value="1"/>
</dbReference>
<dbReference type="AlphaFoldDB" id="A0A9N9G288"/>
<dbReference type="SUPFAM" id="SSF53335">
    <property type="entry name" value="S-adenosyl-L-methionine-dependent methyltransferases"/>
    <property type="match status" value="1"/>
</dbReference>
<reference evidence="2" key="1">
    <citation type="submission" date="2021-06" db="EMBL/GenBank/DDBJ databases">
        <authorList>
            <person name="Kallberg Y."/>
            <person name="Tangrot J."/>
            <person name="Rosling A."/>
        </authorList>
    </citation>
    <scope>NUCLEOTIDE SEQUENCE</scope>
    <source>
        <strain evidence="2">FL130A</strain>
    </source>
</reference>
<evidence type="ECO:0000313" key="3">
    <source>
        <dbReference type="Proteomes" id="UP000789508"/>
    </source>
</evidence>
<protein>
    <submittedName>
        <fullName evidence="2">9906_t:CDS:1</fullName>
    </submittedName>
</protein>
<proteinExistence type="predicted"/>
<evidence type="ECO:0000259" key="1">
    <source>
        <dbReference type="Pfam" id="PF13649"/>
    </source>
</evidence>
<dbReference type="InterPro" id="IPR041698">
    <property type="entry name" value="Methyltransf_25"/>
</dbReference>
<name>A0A9N9G288_9GLOM</name>
<dbReference type="Gene3D" id="3.40.50.150">
    <property type="entry name" value="Vaccinia Virus protein VP39"/>
    <property type="match status" value="1"/>
</dbReference>
<dbReference type="Proteomes" id="UP000789508">
    <property type="component" value="Unassembled WGS sequence"/>
</dbReference>
<dbReference type="EMBL" id="CAJVPS010002707">
    <property type="protein sequence ID" value="CAG8574613.1"/>
    <property type="molecule type" value="Genomic_DNA"/>
</dbReference>
<gene>
    <name evidence="2" type="ORF">ALEPTO_LOCUS6972</name>
</gene>
<accession>A0A9N9G288</accession>
<comment type="caution">
    <text evidence="2">The sequence shown here is derived from an EMBL/GenBank/DDBJ whole genome shotgun (WGS) entry which is preliminary data.</text>
</comment>
<evidence type="ECO:0000313" key="2">
    <source>
        <dbReference type="EMBL" id="CAG8574613.1"/>
    </source>
</evidence>
<dbReference type="Pfam" id="PF13649">
    <property type="entry name" value="Methyltransf_25"/>
    <property type="match status" value="1"/>
</dbReference>
<sequence length="298" mass="33838">MGCCCSRRYFEAEAGDAIKYRLIHGRRYHNLSNSMYFVANDDEEAYRLSRYHDAIKDIWGGLFNSPVEEKLRQGTRVIDIGCGSGIWILDLAQQYPNSNFVGIDISPILPTEGLPPNAKFVQYNVLDGLPFEDSSFDLVHLKFMVGAITETQWEEKVIPEMIRLARPDGWIESLECDLITSNGSVTKRVAKAFHVFMTSKGLNPAIGKEIPRLFENTNAFSEIRKEHKVLNLGKKHGKSAEESLKFYIGGLKSSKGFLANSMNVMPEHYDALIETVTIEAEKYSTYFNQYRVCARKKI</sequence>
<dbReference type="OrthoDB" id="2013972at2759"/>
<dbReference type="InterPro" id="IPR029063">
    <property type="entry name" value="SAM-dependent_MTases_sf"/>
</dbReference>
<keyword evidence="3" id="KW-1185">Reference proteome</keyword>
<dbReference type="CDD" id="cd02440">
    <property type="entry name" value="AdoMet_MTases"/>
    <property type="match status" value="1"/>
</dbReference>
<feature type="domain" description="Methyltransferase" evidence="1">
    <location>
        <begin position="77"/>
        <end position="169"/>
    </location>
</feature>
<dbReference type="PANTHER" id="PTHR43591">
    <property type="entry name" value="METHYLTRANSFERASE"/>
    <property type="match status" value="1"/>
</dbReference>